<evidence type="ECO:0000259" key="2">
    <source>
        <dbReference type="PROSITE" id="PS50994"/>
    </source>
</evidence>
<organism evidence="3 4">
    <name type="scientific">Thalassotalea nanhaiensis</name>
    <dbReference type="NCBI Taxonomy" id="3065648"/>
    <lineage>
        <taxon>Bacteria</taxon>
        <taxon>Pseudomonadati</taxon>
        <taxon>Pseudomonadota</taxon>
        <taxon>Gammaproteobacteria</taxon>
        <taxon>Alteromonadales</taxon>
        <taxon>Colwelliaceae</taxon>
        <taxon>Thalassotalea</taxon>
    </lineage>
</organism>
<proteinExistence type="predicted"/>
<protein>
    <submittedName>
        <fullName evidence="3">Transposase</fullName>
    </submittedName>
</protein>
<gene>
    <name evidence="3" type="ORF">RI845_00925</name>
</gene>
<evidence type="ECO:0000313" key="3">
    <source>
        <dbReference type="EMBL" id="WNC68725.1"/>
    </source>
</evidence>
<dbReference type="InterPro" id="IPR036397">
    <property type="entry name" value="RNaseH_sf"/>
</dbReference>
<dbReference type="SUPFAM" id="SSF53098">
    <property type="entry name" value="Ribonuclease H-like"/>
    <property type="match status" value="1"/>
</dbReference>
<evidence type="ECO:0000313" key="4">
    <source>
        <dbReference type="Proteomes" id="UP001248581"/>
    </source>
</evidence>
<name>A0ABY9TIY8_9GAMM</name>
<feature type="domain" description="Integrase catalytic" evidence="2">
    <location>
        <begin position="286"/>
        <end position="501"/>
    </location>
</feature>
<reference evidence="4" key="1">
    <citation type="submission" date="2023-09" db="EMBL/GenBank/DDBJ databases">
        <authorList>
            <person name="Li S."/>
            <person name="Li X."/>
            <person name="Zhang C."/>
            <person name="Zhao Z."/>
        </authorList>
    </citation>
    <scope>NUCLEOTIDE SEQUENCE [LARGE SCALE GENOMIC DNA]</scope>
    <source>
        <strain evidence="4">SQ345</strain>
    </source>
</reference>
<dbReference type="EMBL" id="CP134146">
    <property type="protein sequence ID" value="WNC68725.1"/>
    <property type="molecule type" value="Genomic_DNA"/>
</dbReference>
<dbReference type="Proteomes" id="UP001248581">
    <property type="component" value="Chromosome"/>
</dbReference>
<keyword evidence="4" id="KW-1185">Reference proteome</keyword>
<dbReference type="InterPro" id="IPR012337">
    <property type="entry name" value="RNaseH-like_sf"/>
</dbReference>
<dbReference type="Gene3D" id="3.30.420.10">
    <property type="entry name" value="Ribonuclease H-like superfamily/Ribonuclease H"/>
    <property type="match status" value="1"/>
</dbReference>
<dbReference type="InterPro" id="IPR001584">
    <property type="entry name" value="Integrase_cat-core"/>
</dbReference>
<accession>A0ABY9TIY8</accession>
<dbReference type="RefSeq" id="WP_348387879.1">
    <property type="nucleotide sequence ID" value="NZ_CP134146.1"/>
</dbReference>
<feature type="compositionally biased region" description="Basic residues" evidence="1">
    <location>
        <begin position="633"/>
        <end position="646"/>
    </location>
</feature>
<sequence length="712" mass="81886">MKIFRNSVWLCLNFELLDCCRYRVLDIFPTNDCIILFKVDTDSVAVRPIAISLESFKSGLKNKEITSSEYVLPNFMLQSEDNASTDHIAKRDSNYEIIKPLISDSEFLFNYATKKRFSQLAQYSQQIRVDRKSITRLLTKYWLYGQSIMSLLPAYSNSGGFGKDKTVSNKDLGAPVNPRTLAVERYKKFILTDDIKAKFKLSLKKYYLKETGISLVKTYEQFLRDHFEDELRVSNLEGRPPYIPTIKQFRYWTNKLFSKDEITLKRTSENDYLRNKRGVLGSVIDKSFLPGTTFEIDATVADVHIVSEFGTQYVLGRPTIYMIADRASRMIVGMHVSLFHASWRAARQAIANCFIEKTQYCREFGVNISSPDWPCFHVPRNLMCDNGEMIGLKPKDVVTPMTSLLFGPPYRPETKGVIERSFKIINDDSLHELLGNTRLGTVIRGRRDPRKDACHTLKEVTTIIIKSVLEHNRSILKELGYSSSLLVENDLTPTPANYWKIHLAKQKQDLKLANEDEVIAEILPPAEVSMTRNGIEFNGLYYSCSEVLEKSLASIARTSGRWRLEARIDENTTNYIYVKLEPKGKFLRCELLSRSRMFANKTMIDADFMQDWVEIKKELNPVSIESIDDMKQRKQSKKEAKKRLKASPKIPFSQKRKNIRQKRKDELLSTTNVITSDNRCEAKVITQQSTVAEVVALPIGRARKNRSSNEND</sequence>
<evidence type="ECO:0000256" key="1">
    <source>
        <dbReference type="SAM" id="MobiDB-lite"/>
    </source>
</evidence>
<feature type="region of interest" description="Disordered" evidence="1">
    <location>
        <begin position="629"/>
        <end position="665"/>
    </location>
</feature>
<dbReference type="PROSITE" id="PS50994">
    <property type="entry name" value="INTEGRASE"/>
    <property type="match status" value="1"/>
</dbReference>